<feature type="domain" description="GGDEF" evidence="1">
    <location>
        <begin position="1"/>
        <end position="42"/>
    </location>
</feature>
<dbReference type="Proteomes" id="UP000321274">
    <property type="component" value="Unassembled WGS sequence"/>
</dbReference>
<dbReference type="InterPro" id="IPR029787">
    <property type="entry name" value="Nucleotide_cyclase"/>
</dbReference>
<evidence type="ECO:0000259" key="1">
    <source>
        <dbReference type="PROSITE" id="PS50887"/>
    </source>
</evidence>
<sequence>MSIGCGLYPDDANDLSELLKCADTALNDVKAQGRGGMRMFDQDMFLMRYGSNLNNLIVRIKLFVMLPSRLSFNRKSV</sequence>
<comment type="caution">
    <text evidence="2">The sequence shown here is derived from an EMBL/GenBank/DDBJ whole genome shotgun (WGS) entry which is preliminary data.</text>
</comment>
<evidence type="ECO:0000313" key="2">
    <source>
        <dbReference type="EMBL" id="GEK43231.1"/>
    </source>
</evidence>
<protein>
    <recommendedName>
        <fullName evidence="1">GGDEF domain-containing protein</fullName>
    </recommendedName>
</protein>
<accession>A0AAV3VJJ7</accession>
<dbReference type="PROSITE" id="PS50887">
    <property type="entry name" value="GGDEF"/>
    <property type="match status" value="1"/>
</dbReference>
<name>A0AAV3VJJ7_ACIJO</name>
<organism evidence="2 3">
    <name type="scientific">Acinetobacter johnsonii</name>
    <dbReference type="NCBI Taxonomy" id="40214"/>
    <lineage>
        <taxon>Bacteria</taxon>
        <taxon>Pseudomonadati</taxon>
        <taxon>Pseudomonadota</taxon>
        <taxon>Gammaproteobacteria</taxon>
        <taxon>Moraxellales</taxon>
        <taxon>Moraxellaceae</taxon>
        <taxon>Acinetobacter</taxon>
    </lineage>
</organism>
<dbReference type="Gene3D" id="3.30.70.270">
    <property type="match status" value="1"/>
</dbReference>
<evidence type="ECO:0000313" key="3">
    <source>
        <dbReference type="Proteomes" id="UP000321274"/>
    </source>
</evidence>
<dbReference type="AlphaFoldDB" id="A0AAV3VJJ7"/>
<proteinExistence type="predicted"/>
<gene>
    <name evidence="2" type="ORF">AJO04nite_04890</name>
</gene>
<dbReference type="InterPro" id="IPR043128">
    <property type="entry name" value="Rev_trsase/Diguanyl_cyclase"/>
</dbReference>
<dbReference type="EMBL" id="BJUJ01000007">
    <property type="protein sequence ID" value="GEK43231.1"/>
    <property type="molecule type" value="Genomic_DNA"/>
</dbReference>
<dbReference type="InterPro" id="IPR000160">
    <property type="entry name" value="GGDEF_dom"/>
</dbReference>
<dbReference type="SUPFAM" id="SSF55073">
    <property type="entry name" value="Nucleotide cyclase"/>
    <property type="match status" value="1"/>
</dbReference>
<reference evidence="2 3" key="1">
    <citation type="submission" date="2019-07" db="EMBL/GenBank/DDBJ databases">
        <title>Whole genome shotgun sequence of Acinetobacter johnsonii NBRC 102197.</title>
        <authorList>
            <person name="Hosoyama A."/>
            <person name="Uohara A."/>
            <person name="Ohji S."/>
            <person name="Ichikawa N."/>
        </authorList>
    </citation>
    <scope>NUCLEOTIDE SEQUENCE [LARGE SCALE GENOMIC DNA]</scope>
    <source>
        <strain evidence="2 3">NBRC 102197</strain>
    </source>
</reference>